<keyword evidence="1" id="KW-0812">Transmembrane</keyword>
<keyword evidence="1" id="KW-1133">Transmembrane helix</keyword>
<sequence>MTYARLLFYWGEVFNSERVRFCGDIYPRGPFRDIGVRGNFNAFTGVNSTTVAWKIRGQLGYMLNIWSTHLYGYLGYTLIILGTCLIFGLHAYYLGYMLLIRGYMLIIWATRSFWVHA</sequence>
<organism evidence="2 3">
    <name type="scientific">Xenopus laevis</name>
    <name type="common">African clawed frog</name>
    <dbReference type="NCBI Taxonomy" id="8355"/>
    <lineage>
        <taxon>Eukaryota</taxon>
        <taxon>Metazoa</taxon>
        <taxon>Chordata</taxon>
        <taxon>Craniata</taxon>
        <taxon>Vertebrata</taxon>
        <taxon>Euteleostomi</taxon>
        <taxon>Amphibia</taxon>
        <taxon>Batrachia</taxon>
        <taxon>Anura</taxon>
        <taxon>Pipoidea</taxon>
        <taxon>Pipidae</taxon>
        <taxon>Xenopodinae</taxon>
        <taxon>Xenopus</taxon>
        <taxon>Xenopus</taxon>
    </lineage>
</organism>
<proteinExistence type="predicted"/>
<name>A0A974H2G3_XENLA</name>
<accession>A0A974H2G3</accession>
<evidence type="ECO:0000256" key="1">
    <source>
        <dbReference type="SAM" id="Phobius"/>
    </source>
</evidence>
<dbReference type="EMBL" id="CM004482">
    <property type="protein sequence ID" value="OCT62387.1"/>
    <property type="molecule type" value="Genomic_DNA"/>
</dbReference>
<evidence type="ECO:0000313" key="2">
    <source>
        <dbReference type="EMBL" id="OCT62387.1"/>
    </source>
</evidence>
<dbReference type="Proteomes" id="UP000694892">
    <property type="component" value="Chromosome 9_10L"/>
</dbReference>
<protein>
    <submittedName>
        <fullName evidence="2">Uncharacterized protein</fullName>
    </submittedName>
</protein>
<dbReference type="AlphaFoldDB" id="A0A974H2G3"/>
<feature type="transmembrane region" description="Helical" evidence="1">
    <location>
        <begin position="70"/>
        <end position="94"/>
    </location>
</feature>
<reference evidence="3" key="1">
    <citation type="journal article" date="2016" name="Nature">
        <title>Genome evolution in the allotetraploid frog Xenopus laevis.</title>
        <authorList>
            <person name="Session A.M."/>
            <person name="Uno Y."/>
            <person name="Kwon T."/>
            <person name="Chapman J.A."/>
            <person name="Toyoda A."/>
            <person name="Takahashi S."/>
            <person name="Fukui A."/>
            <person name="Hikosaka A."/>
            <person name="Suzuki A."/>
            <person name="Kondo M."/>
            <person name="van Heeringen S.J."/>
            <person name="Quigley I."/>
            <person name="Heinz S."/>
            <person name="Ogino H."/>
            <person name="Ochi H."/>
            <person name="Hellsten U."/>
            <person name="Lyons J.B."/>
            <person name="Simakov O."/>
            <person name="Putnam N."/>
            <person name="Stites J."/>
            <person name="Kuroki Y."/>
            <person name="Tanaka T."/>
            <person name="Michiue T."/>
            <person name="Watanabe M."/>
            <person name="Bogdanovic O."/>
            <person name="Lister R."/>
            <person name="Georgiou G."/>
            <person name="Paranjpe S.S."/>
            <person name="van Kruijsbergen I."/>
            <person name="Shu S."/>
            <person name="Carlson J."/>
            <person name="Kinoshita T."/>
            <person name="Ohta Y."/>
            <person name="Mawaribuchi S."/>
            <person name="Jenkins J."/>
            <person name="Grimwood J."/>
            <person name="Schmutz J."/>
            <person name="Mitros T."/>
            <person name="Mozaffari S.V."/>
            <person name="Suzuki Y."/>
            <person name="Haramoto Y."/>
            <person name="Yamamoto T.S."/>
            <person name="Takagi C."/>
            <person name="Heald R."/>
            <person name="Miller K."/>
            <person name="Haudenschild C."/>
            <person name="Kitzman J."/>
            <person name="Nakayama T."/>
            <person name="Izutsu Y."/>
            <person name="Robert J."/>
            <person name="Fortriede J."/>
            <person name="Burns K."/>
            <person name="Lotay V."/>
            <person name="Karimi K."/>
            <person name="Yasuoka Y."/>
            <person name="Dichmann D.S."/>
            <person name="Flajnik M.F."/>
            <person name="Houston D.W."/>
            <person name="Shendure J."/>
            <person name="DuPasquier L."/>
            <person name="Vize P.D."/>
            <person name="Zorn A.M."/>
            <person name="Ito M."/>
            <person name="Marcotte E.M."/>
            <person name="Wallingford J.B."/>
            <person name="Ito Y."/>
            <person name="Asashima M."/>
            <person name="Ueno N."/>
            <person name="Matsuda Y."/>
            <person name="Veenstra G.J."/>
            <person name="Fujiyama A."/>
            <person name="Harland R.M."/>
            <person name="Taira M."/>
            <person name="Rokhsar D.S."/>
        </authorList>
    </citation>
    <scope>NUCLEOTIDE SEQUENCE [LARGE SCALE GENOMIC DNA]</scope>
    <source>
        <strain evidence="3">J</strain>
    </source>
</reference>
<gene>
    <name evidence="2" type="ORF">XELAEV_18043468mg</name>
</gene>
<keyword evidence="1" id="KW-0472">Membrane</keyword>
<evidence type="ECO:0000313" key="3">
    <source>
        <dbReference type="Proteomes" id="UP000694892"/>
    </source>
</evidence>